<proteinExistence type="predicted"/>
<dbReference type="SMART" id="SM00418">
    <property type="entry name" value="HTH_ARSR"/>
    <property type="match status" value="1"/>
</dbReference>
<dbReference type="Pfam" id="PF12840">
    <property type="entry name" value="HTH_20"/>
    <property type="match status" value="1"/>
</dbReference>
<dbReference type="InterPro" id="IPR001845">
    <property type="entry name" value="HTH_ArsR_DNA-bd_dom"/>
</dbReference>
<dbReference type="RefSeq" id="WP_008944265.1">
    <property type="nucleotide sequence ID" value="NZ_RBIG01000001.1"/>
</dbReference>
<dbReference type="SUPFAM" id="SSF46785">
    <property type="entry name" value="Winged helix' DNA-binding domain"/>
    <property type="match status" value="1"/>
</dbReference>
<dbReference type="OrthoDB" id="9804742at2"/>
<dbReference type="InterPro" id="IPR011991">
    <property type="entry name" value="ArsR-like_HTH"/>
</dbReference>
<dbReference type="InterPro" id="IPR036388">
    <property type="entry name" value="WH-like_DNA-bd_sf"/>
</dbReference>
<keyword evidence="3" id="KW-0804">Transcription</keyword>
<dbReference type="NCBIfam" id="NF033788">
    <property type="entry name" value="HTH_metalloreg"/>
    <property type="match status" value="1"/>
</dbReference>
<evidence type="ECO:0000256" key="1">
    <source>
        <dbReference type="ARBA" id="ARBA00023015"/>
    </source>
</evidence>
<comment type="caution">
    <text evidence="5">The sequence shown here is derived from an EMBL/GenBank/DDBJ whole genome shotgun (WGS) entry which is preliminary data.</text>
</comment>
<organism evidence="5 6">
    <name type="scientific">Oceanibaculum indicum</name>
    <dbReference type="NCBI Taxonomy" id="526216"/>
    <lineage>
        <taxon>Bacteria</taxon>
        <taxon>Pseudomonadati</taxon>
        <taxon>Pseudomonadota</taxon>
        <taxon>Alphaproteobacteria</taxon>
        <taxon>Rhodospirillales</taxon>
        <taxon>Oceanibaculaceae</taxon>
        <taxon>Oceanibaculum</taxon>
    </lineage>
</organism>
<evidence type="ECO:0000256" key="3">
    <source>
        <dbReference type="ARBA" id="ARBA00023163"/>
    </source>
</evidence>
<dbReference type="PRINTS" id="PR00778">
    <property type="entry name" value="HTHARSR"/>
</dbReference>
<dbReference type="EMBL" id="RBIG01000001">
    <property type="protein sequence ID" value="RKQ73354.1"/>
    <property type="molecule type" value="Genomic_DNA"/>
</dbReference>
<reference evidence="5 6" key="1">
    <citation type="submission" date="2018-10" db="EMBL/GenBank/DDBJ databases">
        <title>Comparative analysis of microorganisms from saline springs in Andes Mountain Range, Colombia.</title>
        <authorList>
            <person name="Rubin E."/>
        </authorList>
    </citation>
    <scope>NUCLEOTIDE SEQUENCE [LARGE SCALE GENOMIC DNA]</scope>
    <source>
        <strain evidence="5 6">USBA 36</strain>
    </source>
</reference>
<dbReference type="Gene3D" id="1.10.10.10">
    <property type="entry name" value="Winged helix-like DNA-binding domain superfamily/Winged helix DNA-binding domain"/>
    <property type="match status" value="1"/>
</dbReference>
<dbReference type="InterPro" id="IPR036390">
    <property type="entry name" value="WH_DNA-bd_sf"/>
</dbReference>
<dbReference type="CDD" id="cd00090">
    <property type="entry name" value="HTH_ARSR"/>
    <property type="match status" value="1"/>
</dbReference>
<sequence>MTDDLETAAARLEALGNPSRLRIFRTLVRAGDPGLSVGQIQEKLGLPASTLSHHLHRLLIAGLVTQERAGTTLICRADFTVMQGLIGYLADECCKDVGITCGKEDAA</sequence>
<dbReference type="GO" id="GO:0003677">
    <property type="term" value="F:DNA binding"/>
    <property type="evidence" value="ECO:0007669"/>
    <property type="project" value="UniProtKB-KW"/>
</dbReference>
<protein>
    <submittedName>
        <fullName evidence="5">DNA-binding transcriptional ArsR family regulator</fullName>
    </submittedName>
</protein>
<evidence type="ECO:0000313" key="5">
    <source>
        <dbReference type="EMBL" id="RKQ73354.1"/>
    </source>
</evidence>
<evidence type="ECO:0000259" key="4">
    <source>
        <dbReference type="PROSITE" id="PS50987"/>
    </source>
</evidence>
<keyword evidence="1" id="KW-0805">Transcription regulation</keyword>
<dbReference type="GO" id="GO:0003700">
    <property type="term" value="F:DNA-binding transcription factor activity"/>
    <property type="evidence" value="ECO:0007669"/>
    <property type="project" value="InterPro"/>
</dbReference>
<dbReference type="PANTHER" id="PTHR43132">
    <property type="entry name" value="ARSENICAL RESISTANCE OPERON REPRESSOR ARSR-RELATED"/>
    <property type="match status" value="1"/>
</dbReference>
<name>A0A420WQQ2_9PROT</name>
<gene>
    <name evidence="5" type="ORF">BCL74_1140</name>
</gene>
<dbReference type="PANTHER" id="PTHR43132:SF2">
    <property type="entry name" value="ARSENICAL RESISTANCE OPERON REPRESSOR ARSR-RELATED"/>
    <property type="match status" value="1"/>
</dbReference>
<dbReference type="PROSITE" id="PS50987">
    <property type="entry name" value="HTH_ARSR_2"/>
    <property type="match status" value="1"/>
</dbReference>
<evidence type="ECO:0000256" key="2">
    <source>
        <dbReference type="ARBA" id="ARBA00023125"/>
    </source>
</evidence>
<dbReference type="AlphaFoldDB" id="A0A420WQQ2"/>
<dbReference type="InterPro" id="IPR051011">
    <property type="entry name" value="Metal_resp_trans_reg"/>
</dbReference>
<keyword evidence="2 5" id="KW-0238">DNA-binding</keyword>
<dbReference type="Proteomes" id="UP000277424">
    <property type="component" value="Unassembled WGS sequence"/>
</dbReference>
<evidence type="ECO:0000313" key="6">
    <source>
        <dbReference type="Proteomes" id="UP000277424"/>
    </source>
</evidence>
<feature type="domain" description="HTH arsR-type" evidence="4">
    <location>
        <begin position="1"/>
        <end position="97"/>
    </location>
</feature>
<accession>A0A420WQQ2</accession>